<keyword evidence="9" id="KW-1185">Reference proteome</keyword>
<proteinExistence type="inferred from homology"/>
<evidence type="ECO:0000256" key="4">
    <source>
        <dbReference type="ARBA" id="ARBA00023015"/>
    </source>
</evidence>
<keyword evidence="6" id="KW-0233">DNA recombination</keyword>
<evidence type="ECO:0000313" key="8">
    <source>
        <dbReference type="EMBL" id="MCC7658706.1"/>
    </source>
</evidence>
<evidence type="ECO:0000256" key="3">
    <source>
        <dbReference type="ARBA" id="ARBA00022908"/>
    </source>
</evidence>
<dbReference type="RefSeq" id="WP_072271062.1">
    <property type="nucleotide sequence ID" value="NZ_VOSN01000019.1"/>
</dbReference>
<organism evidence="8 9">
    <name type="scientific">Serratia montpellierensis</name>
    <dbReference type="NCBI Taxonomy" id="2598730"/>
    <lineage>
        <taxon>Bacteria</taxon>
        <taxon>Pseudomonadati</taxon>
        <taxon>Pseudomonadota</taxon>
        <taxon>Gammaproteobacteria</taxon>
        <taxon>Enterobacterales</taxon>
        <taxon>Yersiniaceae</taxon>
        <taxon>Serratia</taxon>
    </lineage>
</organism>
<keyword evidence="5" id="KW-0804">Transcription</keyword>
<accession>A0ABS8J3Y8</accession>
<keyword evidence="2" id="KW-1029">Fimbrium biogenesis</keyword>
<dbReference type="InterPro" id="IPR002104">
    <property type="entry name" value="Integrase_catalytic"/>
</dbReference>
<evidence type="ECO:0000256" key="6">
    <source>
        <dbReference type="ARBA" id="ARBA00023172"/>
    </source>
</evidence>
<evidence type="ECO:0000259" key="7">
    <source>
        <dbReference type="PROSITE" id="PS51898"/>
    </source>
</evidence>
<dbReference type="InterPro" id="IPR050090">
    <property type="entry name" value="Tyrosine_recombinase_XerCD"/>
</dbReference>
<evidence type="ECO:0000256" key="2">
    <source>
        <dbReference type="ARBA" id="ARBA00022558"/>
    </source>
</evidence>
<comment type="caution">
    <text evidence="8">The sequence shown here is derived from an EMBL/GenBank/DDBJ whole genome shotgun (WGS) entry which is preliminary data.</text>
</comment>
<name>A0ABS8J3Y8_9GAMM</name>
<dbReference type="Pfam" id="PF00589">
    <property type="entry name" value="Phage_integrase"/>
    <property type="match status" value="1"/>
</dbReference>
<dbReference type="EMBL" id="VOSO01000012">
    <property type="protein sequence ID" value="MCC7658706.1"/>
    <property type="molecule type" value="Genomic_DNA"/>
</dbReference>
<sequence length="186" mass="21713">MKKRKYLTQNEIDRLLEASRKGSFPKRDECFIQMCFIHGFRVSELCHLKFSDINLIDKVVHVNRLKSGLKTTHPLLASEIKLLKAWLEERVTWRGCESPWIFLSQKGGPLSRQQVYNMMKKFGSLASIAVSLNPHMLRHSCGYALANRGTDTRLIQDYLGHRNIQHTVLYTSSNHRRFAEVWQKEL</sequence>
<keyword evidence="4" id="KW-0805">Transcription regulation</keyword>
<dbReference type="PROSITE" id="PS51898">
    <property type="entry name" value="TYR_RECOMBINASE"/>
    <property type="match status" value="1"/>
</dbReference>
<evidence type="ECO:0000313" key="9">
    <source>
        <dbReference type="Proteomes" id="UP001199135"/>
    </source>
</evidence>
<evidence type="ECO:0000256" key="5">
    <source>
        <dbReference type="ARBA" id="ARBA00023163"/>
    </source>
</evidence>
<feature type="domain" description="Tyr recombinase" evidence="7">
    <location>
        <begin position="2"/>
        <end position="183"/>
    </location>
</feature>
<dbReference type="SUPFAM" id="SSF56349">
    <property type="entry name" value="DNA breaking-rejoining enzymes"/>
    <property type="match status" value="1"/>
</dbReference>
<dbReference type="InterPro" id="IPR011010">
    <property type="entry name" value="DNA_brk_join_enz"/>
</dbReference>
<reference evidence="8 9" key="1">
    <citation type="submission" date="2019-08" db="EMBL/GenBank/DDBJ databases">
        <title>Genome sequencing of Psyttalia spp.-associated microbial isolates reveals a potentially novel species in the Serratia genus.</title>
        <authorList>
            <person name="Tannieres-Laurent M."/>
            <person name="Sparks M.E."/>
            <person name="Blackburn M.B."/>
            <person name="Gundersen-Rindal D.E."/>
            <person name="Bon M.-C."/>
        </authorList>
    </citation>
    <scope>NUCLEOTIDE SEQUENCE [LARGE SCALE GENOMIC DNA]</scope>
    <source>
        <strain evidence="9">Pon4B</strain>
    </source>
</reference>
<evidence type="ECO:0000256" key="1">
    <source>
        <dbReference type="ARBA" id="ARBA00008857"/>
    </source>
</evidence>
<keyword evidence="3" id="KW-0229">DNA integration</keyword>
<comment type="similarity">
    <text evidence="1">Belongs to the 'phage' integrase family.</text>
</comment>
<gene>
    <name evidence="8" type="ORF">FUU20_08025</name>
</gene>
<dbReference type="PANTHER" id="PTHR30349:SF62">
    <property type="entry name" value="TYPE 1 FIMBRIAE REGULATORY PROTEIN FIMB-RELATED"/>
    <property type="match status" value="1"/>
</dbReference>
<dbReference type="Gene3D" id="1.10.443.10">
    <property type="entry name" value="Intergrase catalytic core"/>
    <property type="match status" value="1"/>
</dbReference>
<dbReference type="PANTHER" id="PTHR30349">
    <property type="entry name" value="PHAGE INTEGRASE-RELATED"/>
    <property type="match status" value="1"/>
</dbReference>
<protein>
    <submittedName>
        <fullName evidence="8">Tyrosine-type recombinase/integrase</fullName>
    </submittedName>
</protein>
<dbReference type="Proteomes" id="UP001199135">
    <property type="component" value="Unassembled WGS sequence"/>
</dbReference>
<dbReference type="NCBIfam" id="NF007370">
    <property type="entry name" value="PRK09870.1"/>
    <property type="match status" value="1"/>
</dbReference>
<dbReference type="InterPro" id="IPR013762">
    <property type="entry name" value="Integrase-like_cat_sf"/>
</dbReference>